<reference evidence="3" key="1">
    <citation type="journal article" date="2019" name="Int. J. Syst. Evol. Microbiol.">
        <title>The Global Catalogue of Microorganisms (GCM) 10K type strain sequencing project: providing services to taxonomists for standard genome sequencing and annotation.</title>
        <authorList>
            <consortium name="The Broad Institute Genomics Platform"/>
            <consortium name="The Broad Institute Genome Sequencing Center for Infectious Disease"/>
            <person name="Wu L."/>
            <person name="Ma J."/>
        </authorList>
    </citation>
    <scope>NUCLEOTIDE SEQUENCE [LARGE SCALE GENOMIC DNA]</scope>
    <source>
        <strain evidence="3">JCM 17138</strain>
    </source>
</reference>
<feature type="compositionally biased region" description="Basic and acidic residues" evidence="1">
    <location>
        <begin position="46"/>
        <end position="55"/>
    </location>
</feature>
<name>A0ABP7HX05_9ACTN</name>
<dbReference type="Proteomes" id="UP001501009">
    <property type="component" value="Unassembled WGS sequence"/>
</dbReference>
<accession>A0ABP7HX05</accession>
<feature type="compositionally biased region" description="Low complexity" evidence="1">
    <location>
        <begin position="19"/>
        <end position="32"/>
    </location>
</feature>
<feature type="region of interest" description="Disordered" evidence="1">
    <location>
        <begin position="1"/>
        <end position="62"/>
    </location>
</feature>
<evidence type="ECO:0000313" key="3">
    <source>
        <dbReference type="Proteomes" id="UP001501009"/>
    </source>
</evidence>
<evidence type="ECO:0000256" key="1">
    <source>
        <dbReference type="SAM" id="MobiDB-lite"/>
    </source>
</evidence>
<protein>
    <submittedName>
        <fullName evidence="2">Uncharacterized protein</fullName>
    </submittedName>
</protein>
<gene>
    <name evidence="2" type="ORF">GCM10022403_042480</name>
</gene>
<proteinExistence type="predicted"/>
<dbReference type="EMBL" id="BAABDE010000018">
    <property type="protein sequence ID" value="GAA3804032.1"/>
    <property type="molecule type" value="Genomic_DNA"/>
</dbReference>
<organism evidence="2 3">
    <name type="scientific">Streptomyces coacervatus</name>
    <dbReference type="NCBI Taxonomy" id="647381"/>
    <lineage>
        <taxon>Bacteria</taxon>
        <taxon>Bacillati</taxon>
        <taxon>Actinomycetota</taxon>
        <taxon>Actinomycetes</taxon>
        <taxon>Kitasatosporales</taxon>
        <taxon>Streptomycetaceae</taxon>
        <taxon>Streptomyces</taxon>
    </lineage>
</organism>
<comment type="caution">
    <text evidence="2">The sequence shown here is derived from an EMBL/GenBank/DDBJ whole genome shotgun (WGS) entry which is preliminary data.</text>
</comment>
<sequence length="116" mass="12891">MVFLQRGMSHEEALSVRISESVPQSVPQSGPPKSTTYAKGPSTGRATREGPRNGGRDNPPLRCRRSERFCALGGARYTSGTSATYRTNMALHCIVFSPLGFPKVVWEFQDDERKWT</sequence>
<keyword evidence="3" id="KW-1185">Reference proteome</keyword>
<evidence type="ECO:0000313" key="2">
    <source>
        <dbReference type="EMBL" id="GAA3804032.1"/>
    </source>
</evidence>